<keyword evidence="1" id="KW-0472">Membrane</keyword>
<protein>
    <submittedName>
        <fullName evidence="2">Uncharacterized protein</fullName>
    </submittedName>
</protein>
<keyword evidence="3" id="KW-1185">Reference proteome</keyword>
<keyword evidence="1" id="KW-1133">Transmembrane helix</keyword>
<proteinExistence type="predicted"/>
<comment type="caution">
    <text evidence="2">The sequence shown here is derived from an EMBL/GenBank/DDBJ whole genome shotgun (WGS) entry which is preliminary data.</text>
</comment>
<evidence type="ECO:0000313" key="2">
    <source>
        <dbReference type="EMBL" id="MBP0441230.1"/>
    </source>
</evidence>
<accession>A0A8J7R3I6</accession>
<dbReference type="EMBL" id="JAGIYY010000012">
    <property type="protein sequence ID" value="MBP0441230.1"/>
    <property type="molecule type" value="Genomic_DNA"/>
</dbReference>
<dbReference type="RefSeq" id="WP_209337258.1">
    <property type="nucleotide sequence ID" value="NZ_JAGIYY010000012.1"/>
</dbReference>
<reference evidence="2" key="1">
    <citation type="submission" date="2021-03" db="EMBL/GenBank/DDBJ databases">
        <title>Genome sequencing and assembly of Tianweitania sediminis.</title>
        <authorList>
            <person name="Chhetri G."/>
        </authorList>
    </citation>
    <scope>NUCLEOTIDE SEQUENCE</scope>
    <source>
        <strain evidence="2">Z8</strain>
    </source>
</reference>
<evidence type="ECO:0000256" key="1">
    <source>
        <dbReference type="SAM" id="Phobius"/>
    </source>
</evidence>
<dbReference type="Proteomes" id="UP000666240">
    <property type="component" value="Unassembled WGS sequence"/>
</dbReference>
<name>A0A8J7R3I6_9HYPH</name>
<evidence type="ECO:0000313" key="3">
    <source>
        <dbReference type="Proteomes" id="UP000666240"/>
    </source>
</evidence>
<organism evidence="2 3">
    <name type="scientific">Tianweitania sediminis</name>
    <dbReference type="NCBI Taxonomy" id="1502156"/>
    <lineage>
        <taxon>Bacteria</taxon>
        <taxon>Pseudomonadati</taxon>
        <taxon>Pseudomonadota</taxon>
        <taxon>Alphaproteobacteria</taxon>
        <taxon>Hyphomicrobiales</taxon>
        <taxon>Phyllobacteriaceae</taxon>
        <taxon>Tianweitania</taxon>
    </lineage>
</organism>
<feature type="transmembrane region" description="Helical" evidence="1">
    <location>
        <begin position="37"/>
        <end position="59"/>
    </location>
</feature>
<sequence>MPQPEINQPAKLSPLRRALSLIRWRRSADDKKQRSELGTAIAGITLGLTCALFPWYVFYNQDQFGIRAMKFSGQGMIASGPSGMRSFPDRVGSPMSIEEAAQLPLDPFSTGTLPQRKRDGETPAKEVLDQPFPADSIPYRMVHATLGRAMIQDDGGLFVVQPGSKLPDNSKVRAIEQRGDDWVLVTSRDKVLLLEP</sequence>
<gene>
    <name evidence="2" type="ORF">J5Y06_21495</name>
</gene>
<keyword evidence="1" id="KW-0812">Transmembrane</keyword>
<dbReference type="AlphaFoldDB" id="A0A8J7R3I6"/>